<accession>A0A3B0VNB1</accession>
<reference evidence="1" key="1">
    <citation type="submission" date="2018-06" db="EMBL/GenBank/DDBJ databases">
        <authorList>
            <person name="Zhirakovskaya E."/>
        </authorList>
    </citation>
    <scope>NUCLEOTIDE SEQUENCE</scope>
</reference>
<organism evidence="1">
    <name type="scientific">hydrothermal vent metagenome</name>
    <dbReference type="NCBI Taxonomy" id="652676"/>
    <lineage>
        <taxon>unclassified sequences</taxon>
        <taxon>metagenomes</taxon>
        <taxon>ecological metagenomes</taxon>
    </lineage>
</organism>
<dbReference type="EMBL" id="UOEU01000422">
    <property type="protein sequence ID" value="VAW33134.1"/>
    <property type="molecule type" value="Genomic_DNA"/>
</dbReference>
<dbReference type="SUPFAM" id="SSF48452">
    <property type="entry name" value="TPR-like"/>
    <property type="match status" value="1"/>
</dbReference>
<dbReference type="Gene3D" id="1.25.40.10">
    <property type="entry name" value="Tetratricopeptide repeat domain"/>
    <property type="match status" value="2"/>
</dbReference>
<protein>
    <recommendedName>
        <fullName evidence="2">Tetratricopeptide repeat protein</fullName>
    </recommendedName>
</protein>
<feature type="non-terminal residue" evidence="1">
    <location>
        <position position="515"/>
    </location>
</feature>
<dbReference type="InterPro" id="IPR011990">
    <property type="entry name" value="TPR-like_helical_dom_sf"/>
</dbReference>
<evidence type="ECO:0008006" key="2">
    <source>
        <dbReference type="Google" id="ProtNLM"/>
    </source>
</evidence>
<gene>
    <name evidence="1" type="ORF">MNBD_CHLOROFLEXI01-2923</name>
</gene>
<name>A0A3B0VNB1_9ZZZZ</name>
<evidence type="ECO:0000313" key="1">
    <source>
        <dbReference type="EMBL" id="VAW33134.1"/>
    </source>
</evidence>
<dbReference type="AlphaFoldDB" id="A0A3B0VNB1"/>
<feature type="non-terminal residue" evidence="1">
    <location>
        <position position="1"/>
    </location>
</feature>
<sequence>TLHWRLGMLQNEQDRLASDRCADPNLSDAEKAASAIELEMAVENFQTALSKPGRDAVEQAETYQSLARVQYLLRSCPGYELVEVLKTTIESYTAAIELDPANPVYRQVRGRTAYAVWLNLPAGTGSSARAWLFDALDDMEAAVGLNPIDLGDYEPNRWWQIIYPNAVDGSLAQGDNRFANGEYEAALGYYELVAIRAPEVVPAPFKAGLAAVALGDFASAEVWYQEGIRRAETADDGATLLSAQAELIQFSNRSGVDISSFLQLLQRSDLKVNPADINEAETAFALAQIALNAGQWRRAAELGNLGLELAASAGEIGVVRAAGGNLAAFQLGESDVRLQDFYWPLLDDVRVRETAVSALDRPDLYWRYRAEYGFRLVQNLFTAQPGWENGAATVYTQIIADIERAYALNPSDHQTWRDFFVDANLGWHYLRRGDVRSGEEAYKEALDDYLQATQLMQPTSENALNDLTEAVFKVGLTALRLEQYQLVEEAYAEGIALLARYDGNDAQLGRARTAL</sequence>
<proteinExistence type="predicted"/>